<dbReference type="STRING" id="1231657.A0A1Y1ZAS5"/>
<evidence type="ECO:0000256" key="1">
    <source>
        <dbReference type="ARBA" id="ARBA00007009"/>
    </source>
</evidence>
<dbReference type="OrthoDB" id="1858069at2759"/>
<dbReference type="InterPro" id="IPR029063">
    <property type="entry name" value="SAM-dependent_MTases_sf"/>
</dbReference>
<dbReference type="AlphaFoldDB" id="A0A1Y1ZAS5"/>
<dbReference type="PANTHER" id="PTHR32266:SF12">
    <property type="entry name" value="NICOTIANAMINE SYNTHASE 3"/>
    <property type="match status" value="1"/>
</dbReference>
<dbReference type="Proteomes" id="UP000193144">
    <property type="component" value="Unassembled WGS sequence"/>
</dbReference>
<dbReference type="SUPFAM" id="SSF53335">
    <property type="entry name" value="S-adenosyl-L-methionine-dependent methyltransferases"/>
    <property type="match status" value="1"/>
</dbReference>
<reference evidence="4 5" key="1">
    <citation type="submission" date="2016-07" db="EMBL/GenBank/DDBJ databases">
        <title>Pervasive Adenine N6-methylation of Active Genes in Fungi.</title>
        <authorList>
            <consortium name="DOE Joint Genome Institute"/>
            <person name="Mondo S.J."/>
            <person name="Dannebaum R.O."/>
            <person name="Kuo R.C."/>
            <person name="Labutti K."/>
            <person name="Haridas S."/>
            <person name="Kuo A."/>
            <person name="Salamov A."/>
            <person name="Ahrendt S.R."/>
            <person name="Lipzen A."/>
            <person name="Sullivan W."/>
            <person name="Andreopoulos W.B."/>
            <person name="Clum A."/>
            <person name="Lindquist E."/>
            <person name="Daum C."/>
            <person name="Ramamoorthy G.K."/>
            <person name="Gryganskyi A."/>
            <person name="Culley D."/>
            <person name="Magnuson J.K."/>
            <person name="James T.Y."/>
            <person name="O'Malley M.A."/>
            <person name="Stajich J.E."/>
            <person name="Spatafora J.W."/>
            <person name="Visel A."/>
            <person name="Grigoriev I.V."/>
        </authorList>
    </citation>
    <scope>NUCLEOTIDE SEQUENCE [LARGE SCALE GENOMIC DNA]</scope>
    <source>
        <strain evidence="4 5">CBS 115471</strain>
    </source>
</reference>
<keyword evidence="2" id="KW-0808">Transferase</keyword>
<dbReference type="Pfam" id="PF03059">
    <property type="entry name" value="NAS"/>
    <property type="match status" value="2"/>
</dbReference>
<keyword evidence="5" id="KW-1185">Reference proteome</keyword>
<comment type="caution">
    <text evidence="4">The sequence shown here is derived from an EMBL/GenBank/DDBJ whole genome shotgun (WGS) entry which is preliminary data.</text>
</comment>
<evidence type="ECO:0000313" key="4">
    <source>
        <dbReference type="EMBL" id="ORY06895.1"/>
    </source>
</evidence>
<gene>
    <name evidence="4" type="ORF">BCR34DRAFT_590468</name>
</gene>
<dbReference type="InterPro" id="IPR004298">
    <property type="entry name" value="Nicotian_synth"/>
</dbReference>
<dbReference type="GO" id="GO:0030410">
    <property type="term" value="F:nicotianamine synthase activity"/>
    <property type="evidence" value="ECO:0007669"/>
    <property type="project" value="InterPro"/>
</dbReference>
<evidence type="ECO:0000256" key="2">
    <source>
        <dbReference type="ARBA" id="ARBA00022679"/>
    </source>
</evidence>
<accession>A0A1Y1ZAS5</accession>
<evidence type="ECO:0000313" key="5">
    <source>
        <dbReference type="Proteomes" id="UP000193144"/>
    </source>
</evidence>
<protein>
    <submittedName>
        <fullName evidence="4">Nicotianamine synthase</fullName>
    </submittedName>
</protein>
<evidence type="ECO:0000256" key="3">
    <source>
        <dbReference type="ARBA" id="ARBA00022691"/>
    </source>
</evidence>
<dbReference type="PANTHER" id="PTHR32266">
    <property type="entry name" value="NICOTIANAMINE SYNTHASE 3"/>
    <property type="match status" value="1"/>
</dbReference>
<proteinExistence type="inferred from homology"/>
<keyword evidence="3" id="KW-0949">S-adenosyl-L-methionine</keyword>
<comment type="similarity">
    <text evidence="1">Belongs to the nicotianamine synthase (NAS)-like family.</text>
</comment>
<organism evidence="4 5">
    <name type="scientific">Clohesyomyces aquaticus</name>
    <dbReference type="NCBI Taxonomy" id="1231657"/>
    <lineage>
        <taxon>Eukaryota</taxon>
        <taxon>Fungi</taxon>
        <taxon>Dikarya</taxon>
        <taxon>Ascomycota</taxon>
        <taxon>Pezizomycotina</taxon>
        <taxon>Dothideomycetes</taxon>
        <taxon>Pleosporomycetidae</taxon>
        <taxon>Pleosporales</taxon>
        <taxon>Lindgomycetaceae</taxon>
        <taxon>Clohesyomyces</taxon>
    </lineage>
</organism>
<dbReference type="EMBL" id="MCFA01000113">
    <property type="protein sequence ID" value="ORY06895.1"/>
    <property type="molecule type" value="Genomic_DNA"/>
</dbReference>
<dbReference type="Gene3D" id="3.40.50.150">
    <property type="entry name" value="Vaccinia Virus protein VP39"/>
    <property type="match status" value="1"/>
</dbReference>
<dbReference type="GO" id="GO:0030418">
    <property type="term" value="P:nicotianamine biosynthetic process"/>
    <property type="evidence" value="ECO:0007669"/>
    <property type="project" value="InterPro"/>
</dbReference>
<sequence>MSSSAHDLFQQIQSIYLSLIRLPNLAPGPQINSLLTRVVDLCTTPRSEEFTNYVLRIKNMDILCANLRTICGTAEGELEAYWARRFLNSPPPFPNLTTTLLTTFPYHTNYLDLSALECSALEAFLPPSSSTTTTLHIAFLGSGPLPLTSYCMLDRYPHATVHNIDRSTDALRVSHSLTEILGYAGRMTFQCLDVSLPLTVTTPHYAKNGSTMENEIGVNAIIGNGEGKTEGESQDWGKFDIVFLAALVGTDTRSKLEILANVARALRPGTLVVVRSAWGLRGVLYPVLELSEEVFRIGFEVLVVVHPWTEVVNSVIVLRVRERDDEVR</sequence>
<dbReference type="PROSITE" id="PS51142">
    <property type="entry name" value="NAS"/>
    <property type="match status" value="1"/>
</dbReference>
<name>A0A1Y1ZAS5_9PLEO</name>